<dbReference type="Gene3D" id="1.20.1600.10">
    <property type="entry name" value="Outer membrane efflux proteins (OEP)"/>
    <property type="match status" value="1"/>
</dbReference>
<keyword evidence="2" id="KW-1134">Transmembrane beta strand</keyword>
<accession>Q7UJP0</accession>
<evidence type="ECO:0000256" key="2">
    <source>
        <dbReference type="RuleBase" id="RU362097"/>
    </source>
</evidence>
<dbReference type="GO" id="GO:0015562">
    <property type="term" value="F:efflux transmembrane transporter activity"/>
    <property type="evidence" value="ECO:0007669"/>
    <property type="project" value="InterPro"/>
</dbReference>
<dbReference type="eggNOG" id="COG1538">
    <property type="taxonomic scope" value="Bacteria"/>
</dbReference>
<dbReference type="EMBL" id="BX294152">
    <property type="protein sequence ID" value="CAD77192.1"/>
    <property type="molecule type" value="Genomic_DNA"/>
</dbReference>
<dbReference type="PATRIC" id="fig|243090.15.peg.5398"/>
<keyword evidence="4" id="KW-1185">Reference proteome</keyword>
<dbReference type="KEGG" id="rba:RB11155"/>
<dbReference type="GO" id="GO:0016020">
    <property type="term" value="C:membrane"/>
    <property type="evidence" value="ECO:0000318"/>
    <property type="project" value="GO_Central"/>
</dbReference>
<dbReference type="OrthoDB" id="9770517at2"/>
<comment type="similarity">
    <text evidence="1 2">Belongs to the outer membrane factor (OMF) (TC 1.B.17) family.</text>
</comment>
<keyword evidence="2" id="KW-0449">Lipoprotein</keyword>
<dbReference type="PANTHER" id="PTHR30203:SF33">
    <property type="entry name" value="BLR4455 PROTEIN"/>
    <property type="match status" value="1"/>
</dbReference>
<dbReference type="Proteomes" id="UP000001025">
    <property type="component" value="Chromosome"/>
</dbReference>
<name>Q7UJP0_RHOBA</name>
<gene>
    <name evidence="3" type="primary">ibeB</name>
    <name evidence="3" type="ordered locus">RB11155</name>
</gene>
<dbReference type="GO" id="GO:0022857">
    <property type="term" value="F:transmembrane transporter activity"/>
    <property type="evidence" value="ECO:0000318"/>
    <property type="project" value="GO_Central"/>
</dbReference>
<dbReference type="NCBIfam" id="TIGR01845">
    <property type="entry name" value="outer_NodT"/>
    <property type="match status" value="1"/>
</dbReference>
<protein>
    <submittedName>
        <fullName evidence="3">Probable outer membrane protein</fullName>
    </submittedName>
</protein>
<reference evidence="3 4" key="1">
    <citation type="journal article" date="2003" name="Proc. Natl. Acad. Sci. U.S.A.">
        <title>Complete genome sequence of the marine planctomycete Pirellula sp. strain 1.</title>
        <authorList>
            <person name="Gloeckner F.O."/>
            <person name="Kube M."/>
            <person name="Bauer M."/>
            <person name="Teeling H."/>
            <person name="Lombardot T."/>
            <person name="Ludwig W."/>
            <person name="Gade D."/>
            <person name="Beck A."/>
            <person name="Borzym K."/>
            <person name="Heitmann K."/>
            <person name="Rabus R."/>
            <person name="Schlesner H."/>
            <person name="Amann R."/>
            <person name="Reinhardt R."/>
        </authorList>
    </citation>
    <scope>NUCLEOTIDE SEQUENCE [LARGE SCALE GENOMIC DNA]</scope>
    <source>
        <strain evidence="4">DSM 10527 / NCIMB 13988 / SH1</strain>
    </source>
</reference>
<dbReference type="SUPFAM" id="SSF56954">
    <property type="entry name" value="Outer membrane efflux proteins (OEP)"/>
    <property type="match status" value="1"/>
</dbReference>
<dbReference type="Gene3D" id="2.20.200.10">
    <property type="entry name" value="Outer membrane efflux proteins (OEP)"/>
    <property type="match status" value="1"/>
</dbReference>
<dbReference type="AlphaFoldDB" id="Q7UJP0"/>
<sequence length="494" mass="55605">MLNWTGFRAAESRNPAFMSMVRFARFLPARWLIAMLLVGVGCANPDSTWTFRTQTPPPFSTPGEVIPPDRWWTSFNDPTLNAEIDVALQGNFTLAAALQRLYAARAVTRREASDLWPDLNGVADYGSTMGPGRDRSSFIWGLDAGYQVDLWGEIESRVDAERLRTSATREDYHAIALTLTAEIARTWFSLIEGHAQIKLLNEQLDNNEMGLALQEARFASGLIRSPDVLRQRQLVEATLEQIVVEKVRIEVLEHQLAVLLGEMPQAAEYDPGSILPPLPPLPSTGLPSELLQRRPDVRRDYLAFRAADRDLASAISAQYPRINLTGSLLNVSESPETLFRDWFVSIGAQMIAPLFDGGQRRAEVDRNAAVKRELFNVYGQTMLNAFSEVEDALAQERYQLERIEHLENQVELARQSSEQLREQYLISDATYLDVLSAITAQQRLQRETLSAQLDLVLIRVSLYLALAGDFDTRPQDFELLESTVEIIPETVVDE</sequence>
<evidence type="ECO:0000313" key="4">
    <source>
        <dbReference type="Proteomes" id="UP000001025"/>
    </source>
</evidence>
<keyword evidence="2" id="KW-0472">Membrane</keyword>
<dbReference type="HOGENOM" id="CLU_012817_13_1_0"/>
<evidence type="ECO:0000256" key="1">
    <source>
        <dbReference type="ARBA" id="ARBA00007613"/>
    </source>
</evidence>
<dbReference type="Pfam" id="PF02321">
    <property type="entry name" value="OEP"/>
    <property type="match status" value="2"/>
</dbReference>
<evidence type="ECO:0000313" key="3">
    <source>
        <dbReference type="EMBL" id="CAD77192.1"/>
    </source>
</evidence>
<proteinExistence type="inferred from homology"/>
<comment type="subcellular location">
    <subcellularLocation>
        <location evidence="2">Cell membrane</location>
        <topology evidence="2">Lipid-anchor</topology>
    </subcellularLocation>
</comment>
<dbReference type="EnsemblBacteria" id="CAD77192">
    <property type="protein sequence ID" value="CAD77192"/>
    <property type="gene ID" value="RB11155"/>
</dbReference>
<organism evidence="3 4">
    <name type="scientific">Rhodopirellula baltica (strain DSM 10527 / NCIMB 13988 / SH1)</name>
    <dbReference type="NCBI Taxonomy" id="243090"/>
    <lineage>
        <taxon>Bacteria</taxon>
        <taxon>Pseudomonadati</taxon>
        <taxon>Planctomycetota</taxon>
        <taxon>Planctomycetia</taxon>
        <taxon>Pirellulales</taxon>
        <taxon>Pirellulaceae</taxon>
        <taxon>Rhodopirellula</taxon>
    </lineage>
</organism>
<dbReference type="InterPro" id="IPR010131">
    <property type="entry name" value="MdtP/NodT-like"/>
</dbReference>
<dbReference type="InParanoid" id="Q7UJP0"/>
<keyword evidence="2" id="KW-0812">Transmembrane</keyword>
<dbReference type="InterPro" id="IPR003423">
    <property type="entry name" value="OMP_efflux"/>
</dbReference>
<dbReference type="GO" id="GO:0005886">
    <property type="term" value="C:plasma membrane"/>
    <property type="evidence" value="ECO:0007669"/>
    <property type="project" value="UniProtKB-SubCell"/>
</dbReference>
<dbReference type="PANTHER" id="PTHR30203">
    <property type="entry name" value="OUTER MEMBRANE CATION EFFLUX PROTEIN"/>
    <property type="match status" value="1"/>
</dbReference>
<dbReference type="STRING" id="243090.RB11155"/>
<keyword evidence="2" id="KW-0564">Palmitate</keyword>
<dbReference type="GO" id="GO:0055085">
    <property type="term" value="P:transmembrane transport"/>
    <property type="evidence" value="ECO:0000318"/>
    <property type="project" value="GO_Central"/>
</dbReference>